<gene>
    <name evidence="3" type="ORF">GJV26_19945</name>
</gene>
<keyword evidence="3" id="KW-0969">Cilium</keyword>
<feature type="compositionally biased region" description="Low complexity" evidence="1">
    <location>
        <begin position="362"/>
        <end position="376"/>
    </location>
</feature>
<sequence length="415" mass="41205">MQTQSIQSQQPNKPQAPKSAPLPNTDFKNALALEMDRAPVCAAPEQPAPAAAQAKPPKNAQGAKPAQQAQNAGQAGEASQAGQAEAPSGNEAAAGARPVTDPARTQAQASDEAAETAEDTMPAADPAAGMLAMLAAYGQLARPEPKTELPDSATGAGTDAAALAALQADAAGKGAALSDLAADARAGKPQADGTAALQDALSEQVSAQRLQPDAGMGLAGDEKAAAFAAKLAANVAANLADTAPAAQPVALPAAQALAATVQAANAAAASGLQARVGSSAWEQQLGQKVVWMVAGGDQSASLTLNPPDLGPLQVVLNVSNDSATATFTAHQAETRQAIENALPKLREMMSEAGIMLGDASVSAGSQEQQQAFAEQARGGGGSGNGRHGHGGDGGQQEESQPVIRRAVLGAVDTFA</sequence>
<dbReference type="OrthoDB" id="8596319at2"/>
<dbReference type="Pfam" id="PF02120">
    <property type="entry name" value="Flg_hook"/>
    <property type="match status" value="1"/>
</dbReference>
<feature type="domain" description="Flagellar hook-length control protein-like C-terminal" evidence="2">
    <location>
        <begin position="287"/>
        <end position="370"/>
    </location>
</feature>
<keyword evidence="4" id="KW-1185">Reference proteome</keyword>
<feature type="region of interest" description="Disordered" evidence="1">
    <location>
        <begin position="1"/>
        <end position="125"/>
    </location>
</feature>
<dbReference type="RefSeq" id="WP_155710497.1">
    <property type="nucleotide sequence ID" value="NZ_WNWM01000002.1"/>
</dbReference>
<feature type="region of interest" description="Disordered" evidence="1">
    <location>
        <begin position="360"/>
        <end position="402"/>
    </location>
</feature>
<dbReference type="EMBL" id="WNWM01000002">
    <property type="protein sequence ID" value="MUI14715.1"/>
    <property type="molecule type" value="Genomic_DNA"/>
</dbReference>
<dbReference type="Gene3D" id="3.30.750.140">
    <property type="match status" value="1"/>
</dbReference>
<dbReference type="CDD" id="cd17470">
    <property type="entry name" value="T3SS_Flik_C"/>
    <property type="match status" value="1"/>
</dbReference>
<dbReference type="PANTHER" id="PTHR37533:SF2">
    <property type="entry name" value="FLAGELLAR HOOK-LENGTH CONTROL PROTEIN"/>
    <property type="match status" value="1"/>
</dbReference>
<dbReference type="PANTHER" id="PTHR37533">
    <property type="entry name" value="FLAGELLAR HOOK-LENGTH CONTROL PROTEIN"/>
    <property type="match status" value="1"/>
</dbReference>
<dbReference type="InterPro" id="IPR038610">
    <property type="entry name" value="FliK-like_C_sf"/>
</dbReference>
<dbReference type="Proteomes" id="UP000431684">
    <property type="component" value="Unassembled WGS sequence"/>
</dbReference>
<organism evidence="3 4">
    <name type="scientific">Pseudoduganella dura</name>
    <dbReference type="NCBI Taxonomy" id="321982"/>
    <lineage>
        <taxon>Bacteria</taxon>
        <taxon>Pseudomonadati</taxon>
        <taxon>Pseudomonadota</taxon>
        <taxon>Betaproteobacteria</taxon>
        <taxon>Burkholderiales</taxon>
        <taxon>Oxalobacteraceae</taxon>
        <taxon>Telluria group</taxon>
        <taxon>Pseudoduganella</taxon>
    </lineage>
</organism>
<reference evidence="3 4" key="1">
    <citation type="submission" date="2019-11" db="EMBL/GenBank/DDBJ databases">
        <title>Draft Genome Sequences of Six Type Strains of the Genus Massilia.</title>
        <authorList>
            <person name="Miess H."/>
            <person name="Frediansyah A."/>
            <person name="Goeker M."/>
            <person name="Gross H."/>
        </authorList>
    </citation>
    <scope>NUCLEOTIDE SEQUENCE [LARGE SCALE GENOMIC DNA]</scope>
    <source>
        <strain evidence="3 4">DSM 17513</strain>
    </source>
</reference>
<dbReference type="InterPro" id="IPR021136">
    <property type="entry name" value="Flagellar_hook_control-like_C"/>
</dbReference>
<keyword evidence="3" id="KW-0282">Flagellum</keyword>
<dbReference type="AlphaFoldDB" id="A0A6I3XSG8"/>
<dbReference type="InterPro" id="IPR052563">
    <property type="entry name" value="FliK"/>
</dbReference>
<keyword evidence="3" id="KW-0966">Cell projection</keyword>
<accession>A0A6I3XSG8</accession>
<feature type="compositionally biased region" description="Low complexity" evidence="1">
    <location>
        <begin position="42"/>
        <end position="89"/>
    </location>
</feature>
<feature type="compositionally biased region" description="Polar residues" evidence="1">
    <location>
        <begin position="1"/>
        <end position="13"/>
    </location>
</feature>
<evidence type="ECO:0000313" key="4">
    <source>
        <dbReference type="Proteomes" id="UP000431684"/>
    </source>
</evidence>
<evidence type="ECO:0000256" key="1">
    <source>
        <dbReference type="SAM" id="MobiDB-lite"/>
    </source>
</evidence>
<evidence type="ECO:0000313" key="3">
    <source>
        <dbReference type="EMBL" id="MUI14715.1"/>
    </source>
</evidence>
<comment type="caution">
    <text evidence="3">The sequence shown here is derived from an EMBL/GenBank/DDBJ whole genome shotgun (WGS) entry which is preliminary data.</text>
</comment>
<proteinExistence type="predicted"/>
<protein>
    <submittedName>
        <fullName evidence="3">Flagellar hook-length control protein FliK</fullName>
    </submittedName>
</protein>
<evidence type="ECO:0000259" key="2">
    <source>
        <dbReference type="Pfam" id="PF02120"/>
    </source>
</evidence>
<name>A0A6I3XSG8_9BURK</name>